<protein>
    <submittedName>
        <fullName evidence="2">TORC_C domain-containing protein</fullName>
    </submittedName>
</protein>
<keyword evidence="1" id="KW-1185">Reference proteome</keyword>
<dbReference type="WBParaSite" id="Pan_g11809.t1">
    <property type="protein sequence ID" value="Pan_g11809.t1"/>
    <property type="gene ID" value="Pan_g11809"/>
</dbReference>
<sequence>MIKASRLAPGLVYSLIDVLLIMVQRSLVCLLVMTGFNPKELCISWSTRTSICHFWMSVFQRLTRTAYYIVKSVRRSVAYWLNGAAEPRMAVIHEAAFFEVQPQSTYSNASTSTVASVTTSPLCLPMSRRSSSFGQTLTNVLNRDFDLELFDQSLFYERDPTLEDVDCALLDETDLTLELALLGRLNDGELFDFEASDGTTASYHSDSDTCTTSSCSLSDIV</sequence>
<name>A0A7E4UR69_PANRE</name>
<dbReference type="Proteomes" id="UP000492821">
    <property type="component" value="Unassembled WGS sequence"/>
</dbReference>
<accession>A0A7E4UR69</accession>
<proteinExistence type="predicted"/>
<organism evidence="1 2">
    <name type="scientific">Panagrellus redivivus</name>
    <name type="common">Microworm</name>
    <dbReference type="NCBI Taxonomy" id="6233"/>
    <lineage>
        <taxon>Eukaryota</taxon>
        <taxon>Metazoa</taxon>
        <taxon>Ecdysozoa</taxon>
        <taxon>Nematoda</taxon>
        <taxon>Chromadorea</taxon>
        <taxon>Rhabditida</taxon>
        <taxon>Tylenchina</taxon>
        <taxon>Panagrolaimomorpha</taxon>
        <taxon>Panagrolaimoidea</taxon>
        <taxon>Panagrolaimidae</taxon>
        <taxon>Panagrellus</taxon>
    </lineage>
</organism>
<reference evidence="2" key="2">
    <citation type="submission" date="2020-10" db="UniProtKB">
        <authorList>
            <consortium name="WormBaseParasite"/>
        </authorList>
    </citation>
    <scope>IDENTIFICATION</scope>
</reference>
<evidence type="ECO:0000313" key="2">
    <source>
        <dbReference type="WBParaSite" id="Pan_g11809.t1"/>
    </source>
</evidence>
<reference evidence="1" key="1">
    <citation type="journal article" date="2013" name="Genetics">
        <title>The draft genome and transcriptome of Panagrellus redivivus are shaped by the harsh demands of a free-living lifestyle.</title>
        <authorList>
            <person name="Srinivasan J."/>
            <person name="Dillman A.R."/>
            <person name="Macchietto M.G."/>
            <person name="Heikkinen L."/>
            <person name="Lakso M."/>
            <person name="Fracchia K.M."/>
            <person name="Antoshechkin I."/>
            <person name="Mortazavi A."/>
            <person name="Wong G."/>
            <person name="Sternberg P.W."/>
        </authorList>
    </citation>
    <scope>NUCLEOTIDE SEQUENCE [LARGE SCALE GENOMIC DNA]</scope>
    <source>
        <strain evidence="1">MT8872</strain>
    </source>
</reference>
<evidence type="ECO:0000313" key="1">
    <source>
        <dbReference type="Proteomes" id="UP000492821"/>
    </source>
</evidence>
<dbReference type="AlphaFoldDB" id="A0A7E4UR69"/>